<keyword evidence="3" id="KW-1185">Reference proteome</keyword>
<evidence type="ECO:0000313" key="2">
    <source>
        <dbReference type="EMBL" id="KAK3355040.1"/>
    </source>
</evidence>
<dbReference type="AlphaFoldDB" id="A0AAE0MW29"/>
<dbReference type="PANTHER" id="PTHR47543:SF2">
    <property type="entry name" value="RNA POLYMERASE II TRANSCRIPTION FACTOR SIII SUBUNIT A"/>
    <property type="match status" value="1"/>
</dbReference>
<dbReference type="PANTHER" id="PTHR47543">
    <property type="entry name" value="OS08G0169600 PROTEIN"/>
    <property type="match status" value="1"/>
</dbReference>
<evidence type="ECO:0008006" key="4">
    <source>
        <dbReference type="Google" id="ProtNLM"/>
    </source>
</evidence>
<dbReference type="Proteomes" id="UP001278500">
    <property type="component" value="Unassembled WGS sequence"/>
</dbReference>
<proteinExistence type="predicted"/>
<protein>
    <recommendedName>
        <fullName evidence="4">Elongin-A</fullName>
    </recommendedName>
</protein>
<feature type="compositionally biased region" description="Low complexity" evidence="1">
    <location>
        <begin position="374"/>
        <end position="389"/>
    </location>
</feature>
<dbReference type="Pfam" id="PF06881">
    <property type="entry name" value="Elongin_A"/>
    <property type="match status" value="1"/>
</dbReference>
<feature type="region of interest" description="Disordered" evidence="1">
    <location>
        <begin position="142"/>
        <end position="162"/>
    </location>
</feature>
<feature type="region of interest" description="Disordered" evidence="1">
    <location>
        <begin position="217"/>
        <end position="413"/>
    </location>
</feature>
<evidence type="ECO:0000256" key="1">
    <source>
        <dbReference type="SAM" id="MobiDB-lite"/>
    </source>
</evidence>
<feature type="compositionally biased region" description="Acidic residues" evidence="1">
    <location>
        <begin position="289"/>
        <end position="302"/>
    </location>
</feature>
<feature type="compositionally biased region" description="Pro residues" evidence="1">
    <location>
        <begin position="304"/>
        <end position="314"/>
    </location>
</feature>
<reference evidence="2" key="1">
    <citation type="journal article" date="2023" name="Mol. Phylogenet. Evol.">
        <title>Genome-scale phylogeny and comparative genomics of the fungal order Sordariales.</title>
        <authorList>
            <person name="Hensen N."/>
            <person name="Bonometti L."/>
            <person name="Westerberg I."/>
            <person name="Brannstrom I.O."/>
            <person name="Guillou S."/>
            <person name="Cros-Aarteil S."/>
            <person name="Calhoun S."/>
            <person name="Haridas S."/>
            <person name="Kuo A."/>
            <person name="Mondo S."/>
            <person name="Pangilinan J."/>
            <person name="Riley R."/>
            <person name="LaButti K."/>
            <person name="Andreopoulos B."/>
            <person name="Lipzen A."/>
            <person name="Chen C."/>
            <person name="Yan M."/>
            <person name="Daum C."/>
            <person name="Ng V."/>
            <person name="Clum A."/>
            <person name="Steindorff A."/>
            <person name="Ohm R.A."/>
            <person name="Martin F."/>
            <person name="Silar P."/>
            <person name="Natvig D.O."/>
            <person name="Lalanne C."/>
            <person name="Gautier V."/>
            <person name="Ament-Velasquez S.L."/>
            <person name="Kruys A."/>
            <person name="Hutchinson M.I."/>
            <person name="Powell A.J."/>
            <person name="Barry K."/>
            <person name="Miller A.N."/>
            <person name="Grigoriev I.V."/>
            <person name="Debuchy R."/>
            <person name="Gladieux P."/>
            <person name="Hiltunen Thoren M."/>
            <person name="Johannesson H."/>
        </authorList>
    </citation>
    <scope>NUCLEOTIDE SEQUENCE</scope>
    <source>
        <strain evidence="2">CBS 560.94</strain>
    </source>
</reference>
<reference evidence="2" key="2">
    <citation type="submission" date="2023-06" db="EMBL/GenBank/DDBJ databases">
        <authorList>
            <consortium name="Lawrence Berkeley National Laboratory"/>
            <person name="Haridas S."/>
            <person name="Hensen N."/>
            <person name="Bonometti L."/>
            <person name="Westerberg I."/>
            <person name="Brannstrom I.O."/>
            <person name="Guillou S."/>
            <person name="Cros-Aarteil S."/>
            <person name="Calhoun S."/>
            <person name="Kuo A."/>
            <person name="Mondo S."/>
            <person name="Pangilinan J."/>
            <person name="Riley R."/>
            <person name="Labutti K."/>
            <person name="Andreopoulos B."/>
            <person name="Lipzen A."/>
            <person name="Chen C."/>
            <person name="Yanf M."/>
            <person name="Daum C."/>
            <person name="Ng V."/>
            <person name="Clum A."/>
            <person name="Steindorff A."/>
            <person name="Ohm R."/>
            <person name="Martin F."/>
            <person name="Silar P."/>
            <person name="Natvig D."/>
            <person name="Lalanne C."/>
            <person name="Gautier V."/>
            <person name="Ament-Velasquez S.L."/>
            <person name="Kruys A."/>
            <person name="Hutchinson M.I."/>
            <person name="Powell A.J."/>
            <person name="Barry K."/>
            <person name="Miller A.N."/>
            <person name="Grigoriev I.V."/>
            <person name="Debuchy R."/>
            <person name="Gladieux P."/>
            <person name="Thoren M.H."/>
            <person name="Johannesson H."/>
        </authorList>
    </citation>
    <scope>NUCLEOTIDE SEQUENCE</scope>
    <source>
        <strain evidence="2">CBS 560.94</strain>
    </source>
</reference>
<dbReference type="Gene3D" id="6.10.250.3180">
    <property type="match status" value="1"/>
</dbReference>
<sequence>MSGPRSLLDMALKLAIDNVQDITCLDDVPPKIASQILKAVRTPEHLRTIELHSGDEICELTAEHWRRFIQRKYGLLHNKHRWEPSNPKSWHKVYEKYGKLQKESDEAATEALRATMAAANSQKSSRTTTIVSAQVARKLPAPKARSFGPGFRGFSTSSDPPMKRATFLQKATREAKQDAHRRKLAKPSVMLMARKTELTRAPERMIQEKRIQNQFDVDSAPIIEGPRIRPATSSRQQKDREARLLLIKNGGGKSGSSGMAPNVLSFDDDEDDHHYDNDHSNNRGASGGDIDDLFGDMDDEDAGSPPPKSASPPSKPKRGLLSASPGANSRPRAAAASARPTSTSGSPPSAKPQTTTTTSRPSASTSHAGSSTNPGRPQPAASSSSGSRPGSPPGAKRKQVDIFMKPAKKVRRI</sequence>
<evidence type="ECO:0000313" key="3">
    <source>
        <dbReference type="Proteomes" id="UP001278500"/>
    </source>
</evidence>
<comment type="caution">
    <text evidence="2">The sequence shown here is derived from an EMBL/GenBank/DDBJ whole genome shotgun (WGS) entry which is preliminary data.</text>
</comment>
<name>A0AAE0MW29_9PEZI</name>
<dbReference type="EMBL" id="JAUEPP010000001">
    <property type="protein sequence ID" value="KAK3355040.1"/>
    <property type="molecule type" value="Genomic_DNA"/>
</dbReference>
<dbReference type="GO" id="GO:0070449">
    <property type="term" value="C:elongin complex"/>
    <property type="evidence" value="ECO:0007669"/>
    <property type="project" value="InterPro"/>
</dbReference>
<gene>
    <name evidence="2" type="ORF">B0H65DRAFT_450525</name>
</gene>
<feature type="compositionally biased region" description="Low complexity" evidence="1">
    <location>
        <begin position="322"/>
        <end position="366"/>
    </location>
</feature>
<dbReference type="GeneID" id="87863163"/>
<organism evidence="2 3">
    <name type="scientific">Neurospora tetraspora</name>
    <dbReference type="NCBI Taxonomy" id="94610"/>
    <lineage>
        <taxon>Eukaryota</taxon>
        <taxon>Fungi</taxon>
        <taxon>Dikarya</taxon>
        <taxon>Ascomycota</taxon>
        <taxon>Pezizomycotina</taxon>
        <taxon>Sordariomycetes</taxon>
        <taxon>Sordariomycetidae</taxon>
        <taxon>Sordariales</taxon>
        <taxon>Sordariaceae</taxon>
        <taxon>Neurospora</taxon>
    </lineage>
</organism>
<dbReference type="GO" id="GO:0006368">
    <property type="term" value="P:transcription elongation by RNA polymerase II"/>
    <property type="evidence" value="ECO:0007669"/>
    <property type="project" value="InterPro"/>
</dbReference>
<dbReference type="InterPro" id="IPR010684">
    <property type="entry name" value="RNA_pol_II_trans_fac_SIII_A"/>
</dbReference>
<dbReference type="RefSeq" id="XP_062686418.1">
    <property type="nucleotide sequence ID" value="XM_062826009.1"/>
</dbReference>
<feature type="compositionally biased region" description="Basic and acidic residues" evidence="1">
    <location>
        <begin position="272"/>
        <end position="281"/>
    </location>
</feature>
<accession>A0AAE0MW29</accession>